<feature type="binding site" evidence="7">
    <location>
        <position position="101"/>
    </location>
    <ligand>
        <name>Mg(2+)</name>
        <dbReference type="ChEBI" id="CHEBI:18420"/>
    </ligand>
</feature>
<dbReference type="CDD" id="cd01630">
    <property type="entry name" value="HAD_KDO-like"/>
    <property type="match status" value="1"/>
</dbReference>
<dbReference type="PANTHER" id="PTHR21485:SF3">
    <property type="entry name" value="N-ACYLNEURAMINATE CYTIDYLYLTRANSFERASE"/>
    <property type="match status" value="1"/>
</dbReference>
<dbReference type="InterPro" id="IPR050793">
    <property type="entry name" value="CMP-NeuNAc_synthase"/>
</dbReference>
<keyword evidence="4 7" id="KW-0479">Metal-binding</keyword>
<evidence type="ECO:0000256" key="5">
    <source>
        <dbReference type="ARBA" id="ARBA00022801"/>
    </source>
</evidence>
<dbReference type="SFLD" id="SFLDS00003">
    <property type="entry name" value="Haloacid_Dehalogenase"/>
    <property type="match status" value="1"/>
</dbReference>
<gene>
    <name evidence="8" type="ORF">HMPREF9455_00053</name>
</gene>
<proteinExistence type="inferred from homology"/>
<evidence type="ECO:0000256" key="2">
    <source>
        <dbReference type="ARBA" id="ARBA00005893"/>
    </source>
</evidence>
<keyword evidence="5" id="KW-0378">Hydrolase</keyword>
<evidence type="ECO:0000256" key="7">
    <source>
        <dbReference type="PIRSR" id="PIRSR006118-2"/>
    </source>
</evidence>
<dbReference type="NCBIfam" id="TIGR01670">
    <property type="entry name" value="KdsC-phosphatas"/>
    <property type="match status" value="1"/>
</dbReference>
<evidence type="ECO:0000256" key="1">
    <source>
        <dbReference type="ARBA" id="ARBA00001946"/>
    </source>
</evidence>
<reference evidence="8 9" key="1">
    <citation type="submission" date="2011-04" db="EMBL/GenBank/DDBJ databases">
        <title>The Genome Sequence of Dysgonomonas gadei ATCC BAA-286.</title>
        <authorList>
            <consortium name="The Broad Institute Genome Sequencing Platform"/>
            <person name="Earl A."/>
            <person name="Ward D."/>
            <person name="Feldgarden M."/>
            <person name="Gevers D."/>
            <person name="Pudlo N."/>
            <person name="Martens E."/>
            <person name="Allen-Vercoe E."/>
            <person name="Young S.K."/>
            <person name="Zeng Q."/>
            <person name="Gargeya S."/>
            <person name="Fitzgerald M."/>
            <person name="Haas B."/>
            <person name="Abouelleil A."/>
            <person name="Alvarado L."/>
            <person name="Arachchi H.M."/>
            <person name="Berlin A."/>
            <person name="Brown A."/>
            <person name="Chapman S.B."/>
            <person name="Chen Z."/>
            <person name="Dunbar C."/>
            <person name="Freedman E."/>
            <person name="Gearin G."/>
            <person name="Gellesch M."/>
            <person name="Goldberg J."/>
            <person name="Griggs A."/>
            <person name="Gujja S."/>
            <person name="Heiman D."/>
            <person name="Howarth C."/>
            <person name="Larson L."/>
            <person name="Lui A."/>
            <person name="MacDonald P.J.P."/>
            <person name="Mehta T."/>
            <person name="Montmayeur A."/>
            <person name="Murphy C."/>
            <person name="Neiman D."/>
            <person name="Pearson M."/>
            <person name="Priest M."/>
            <person name="Roberts A."/>
            <person name="Saif S."/>
            <person name="Shea T."/>
            <person name="Shenoy N."/>
            <person name="Sisk P."/>
            <person name="Stolte C."/>
            <person name="Sykes S."/>
            <person name="Yandava C."/>
            <person name="Wortman J."/>
            <person name="Nusbaum C."/>
            <person name="Birren B."/>
        </authorList>
    </citation>
    <scope>NUCLEOTIDE SEQUENCE [LARGE SCALE GENOMIC DNA]</scope>
    <source>
        <strain evidence="8 9">ATCC BAA-286</strain>
    </source>
</reference>
<dbReference type="GO" id="GO:0008781">
    <property type="term" value="F:N-acylneuraminate cytidylyltransferase activity"/>
    <property type="evidence" value="ECO:0007669"/>
    <property type="project" value="TreeGrafter"/>
</dbReference>
<dbReference type="InterPro" id="IPR023214">
    <property type="entry name" value="HAD_sf"/>
</dbReference>
<dbReference type="RefSeq" id="WP_006797553.1">
    <property type="nucleotide sequence ID" value="NZ_GL891979.1"/>
</dbReference>
<dbReference type="PIRSF" id="PIRSF006118">
    <property type="entry name" value="KDO8-P_Ptase"/>
    <property type="match status" value="1"/>
</dbReference>
<protein>
    <recommendedName>
        <fullName evidence="10">3-deoxy-D-manno-octulosonate 8-phosphate phosphatase</fullName>
    </recommendedName>
</protein>
<dbReference type="STRING" id="742766.HMPREF9455_00053"/>
<evidence type="ECO:0008006" key="10">
    <source>
        <dbReference type="Google" id="ProtNLM"/>
    </source>
</evidence>
<name>F5ISI6_9BACT</name>
<organism evidence="8 9">
    <name type="scientific">Dysgonomonas gadei ATCC BAA-286</name>
    <dbReference type="NCBI Taxonomy" id="742766"/>
    <lineage>
        <taxon>Bacteria</taxon>
        <taxon>Pseudomonadati</taxon>
        <taxon>Bacteroidota</taxon>
        <taxon>Bacteroidia</taxon>
        <taxon>Bacteroidales</taxon>
        <taxon>Dysgonomonadaceae</taxon>
        <taxon>Dysgonomonas</taxon>
    </lineage>
</organism>
<dbReference type="EMBL" id="ADLV01000002">
    <property type="protein sequence ID" value="EGK01931.1"/>
    <property type="molecule type" value="Genomic_DNA"/>
</dbReference>
<dbReference type="AlphaFoldDB" id="F5ISI6"/>
<evidence type="ECO:0000256" key="4">
    <source>
        <dbReference type="ARBA" id="ARBA00022723"/>
    </source>
</evidence>
<dbReference type="Proteomes" id="UP000004913">
    <property type="component" value="Unassembled WGS sequence"/>
</dbReference>
<comment type="subunit">
    <text evidence="3">Homotetramer.</text>
</comment>
<keyword evidence="9" id="KW-1185">Reference proteome</keyword>
<dbReference type="Pfam" id="PF08282">
    <property type="entry name" value="Hydrolase_3"/>
    <property type="match status" value="1"/>
</dbReference>
<evidence type="ECO:0000256" key="3">
    <source>
        <dbReference type="ARBA" id="ARBA00011881"/>
    </source>
</evidence>
<dbReference type="InterPro" id="IPR010023">
    <property type="entry name" value="KdsC_fam"/>
</dbReference>
<dbReference type="OrthoDB" id="9805604at2"/>
<comment type="caution">
    <text evidence="8">The sequence shown here is derived from an EMBL/GenBank/DDBJ whole genome shotgun (WGS) entry which is preliminary data.</text>
</comment>
<evidence type="ECO:0000313" key="8">
    <source>
        <dbReference type="EMBL" id="EGK01931.1"/>
    </source>
</evidence>
<dbReference type="InterPro" id="IPR006549">
    <property type="entry name" value="HAD-SF_hydro_IIIA"/>
</dbReference>
<comment type="cofactor">
    <cofactor evidence="1 7">
        <name>Mg(2+)</name>
        <dbReference type="ChEBI" id="CHEBI:18420"/>
    </cofactor>
</comment>
<dbReference type="InterPro" id="IPR036412">
    <property type="entry name" value="HAD-like_sf"/>
</dbReference>
<sequence length="155" mass="17203">MLKLVLTDIDGVWTDGGMYYDQTGNEWKKFHTYDSAGVLFCHQANIPVGIITGEETEIVKRRAEKLKINYLFQGAKDKLGIATNLCKELGISLSEVAYIGDDINDIELLKNAGISACPNSAPECVKQVVQIILKKDGGEGVFREFVEYILSENIK</sequence>
<dbReference type="PANTHER" id="PTHR21485">
    <property type="entry name" value="HAD SUPERFAMILY MEMBERS CMAS AND KDSC"/>
    <property type="match status" value="1"/>
</dbReference>
<dbReference type="GO" id="GO:0046872">
    <property type="term" value="F:metal ion binding"/>
    <property type="evidence" value="ECO:0007669"/>
    <property type="project" value="UniProtKB-KW"/>
</dbReference>
<dbReference type="Gene3D" id="3.40.50.1000">
    <property type="entry name" value="HAD superfamily/HAD-like"/>
    <property type="match status" value="1"/>
</dbReference>
<keyword evidence="6 7" id="KW-0460">Magnesium</keyword>
<dbReference type="SFLD" id="SFLDG01138">
    <property type="entry name" value="C1.6.2:_Deoxy-d-mannose-octulo"/>
    <property type="match status" value="1"/>
</dbReference>
<dbReference type="SUPFAM" id="SSF56784">
    <property type="entry name" value="HAD-like"/>
    <property type="match status" value="1"/>
</dbReference>
<feature type="binding site" evidence="7">
    <location>
        <position position="8"/>
    </location>
    <ligand>
        <name>Mg(2+)</name>
        <dbReference type="ChEBI" id="CHEBI:18420"/>
    </ligand>
</feature>
<dbReference type="SFLD" id="SFLDG01136">
    <property type="entry name" value="C1.6:_Phosphoserine_Phosphatas"/>
    <property type="match status" value="1"/>
</dbReference>
<accession>F5ISI6</accession>
<dbReference type="GO" id="GO:0016788">
    <property type="term" value="F:hydrolase activity, acting on ester bonds"/>
    <property type="evidence" value="ECO:0007669"/>
    <property type="project" value="InterPro"/>
</dbReference>
<dbReference type="HOGENOM" id="CLU_106694_1_0_10"/>
<evidence type="ECO:0000313" key="9">
    <source>
        <dbReference type="Proteomes" id="UP000004913"/>
    </source>
</evidence>
<feature type="binding site" evidence="7">
    <location>
        <position position="10"/>
    </location>
    <ligand>
        <name>substrate</name>
    </ligand>
</feature>
<comment type="similarity">
    <text evidence="2">Belongs to the KdsC family.</text>
</comment>
<dbReference type="eggNOG" id="COG1778">
    <property type="taxonomic scope" value="Bacteria"/>
</dbReference>
<evidence type="ECO:0000256" key="6">
    <source>
        <dbReference type="ARBA" id="ARBA00022842"/>
    </source>
</evidence>
<dbReference type="NCBIfam" id="TIGR01662">
    <property type="entry name" value="HAD-SF-IIIA"/>
    <property type="match status" value="1"/>
</dbReference>
<dbReference type="FunFam" id="3.40.50.1000:FF:000029">
    <property type="entry name" value="3-deoxy-D-manno-octulosonate 8-phosphate phosphatase KdsC"/>
    <property type="match status" value="1"/>
</dbReference>